<dbReference type="EMBL" id="BMXF01000001">
    <property type="protein sequence ID" value="GHB54220.1"/>
    <property type="molecule type" value="Genomic_DNA"/>
</dbReference>
<name>A0A8J3G7Y5_9BACT</name>
<accession>A0A8J3G7Y5</accession>
<evidence type="ECO:0000313" key="3">
    <source>
        <dbReference type="Proteomes" id="UP000598271"/>
    </source>
</evidence>
<feature type="transmembrane region" description="Helical" evidence="1">
    <location>
        <begin position="160"/>
        <end position="177"/>
    </location>
</feature>
<feature type="transmembrane region" description="Helical" evidence="1">
    <location>
        <begin position="184"/>
        <end position="205"/>
    </location>
</feature>
<evidence type="ECO:0000313" key="2">
    <source>
        <dbReference type="EMBL" id="GHB54220.1"/>
    </source>
</evidence>
<gene>
    <name evidence="2" type="ORF">GCM10007390_03970</name>
</gene>
<dbReference type="Pfam" id="PF04240">
    <property type="entry name" value="Caroten_synth"/>
    <property type="match status" value="1"/>
</dbReference>
<reference evidence="2 3" key="1">
    <citation type="journal article" date="2014" name="Int. J. Syst. Evol. Microbiol.">
        <title>Complete genome sequence of Corynebacterium casei LMG S-19264T (=DSM 44701T), isolated from a smear-ripened cheese.</title>
        <authorList>
            <consortium name="US DOE Joint Genome Institute (JGI-PGF)"/>
            <person name="Walter F."/>
            <person name="Albersmeier A."/>
            <person name="Kalinowski J."/>
            <person name="Ruckert C."/>
        </authorList>
    </citation>
    <scope>NUCLEOTIDE SEQUENCE [LARGE SCALE GENOMIC DNA]</scope>
    <source>
        <strain evidence="2 3">KCTC 12866</strain>
    </source>
</reference>
<comment type="caution">
    <text evidence="2">The sequence shown here is derived from an EMBL/GenBank/DDBJ whole genome shotgun (WGS) entry which is preliminary data.</text>
</comment>
<dbReference type="Proteomes" id="UP000598271">
    <property type="component" value="Unassembled WGS sequence"/>
</dbReference>
<proteinExistence type="predicted"/>
<keyword evidence="1" id="KW-1133">Transmembrane helix</keyword>
<keyword evidence="1" id="KW-0812">Transmembrane</keyword>
<keyword evidence="1" id="KW-0472">Membrane</keyword>
<protein>
    <recommendedName>
        <fullName evidence="4">Carotenoid biosynthesis protein</fullName>
    </recommendedName>
</protein>
<dbReference type="PANTHER" id="PTHR39419:SF1">
    <property type="entry name" value="SLL0814 PROTEIN"/>
    <property type="match status" value="1"/>
</dbReference>
<organism evidence="2 3">
    <name type="scientific">Persicitalea jodogahamensis</name>
    <dbReference type="NCBI Taxonomy" id="402147"/>
    <lineage>
        <taxon>Bacteria</taxon>
        <taxon>Pseudomonadati</taxon>
        <taxon>Bacteroidota</taxon>
        <taxon>Cytophagia</taxon>
        <taxon>Cytophagales</taxon>
        <taxon>Spirosomataceae</taxon>
        <taxon>Persicitalea</taxon>
    </lineage>
</organism>
<feature type="transmembrane region" description="Helical" evidence="1">
    <location>
        <begin position="52"/>
        <end position="73"/>
    </location>
</feature>
<evidence type="ECO:0000256" key="1">
    <source>
        <dbReference type="SAM" id="Phobius"/>
    </source>
</evidence>
<feature type="transmembrane region" description="Helical" evidence="1">
    <location>
        <begin position="26"/>
        <end position="45"/>
    </location>
</feature>
<dbReference type="AlphaFoldDB" id="A0A8J3G7Y5"/>
<feature type="transmembrane region" description="Helical" evidence="1">
    <location>
        <begin position="93"/>
        <end position="112"/>
    </location>
</feature>
<dbReference type="PANTHER" id="PTHR39419">
    <property type="entry name" value="SLL0814 PROTEIN"/>
    <property type="match status" value="1"/>
</dbReference>
<dbReference type="InterPro" id="IPR007354">
    <property type="entry name" value="CruF-like"/>
</dbReference>
<keyword evidence="3" id="KW-1185">Reference proteome</keyword>
<sequence length="206" mass="22975">MIFVILPLMYLAGLIGLNVPASAPLFQLLTPLNLVASLILLLLFHTDFRLSFWAYCIVAFTVGFLVEVAGVHTGVIFGEYAYGKALGFKIAEVPLVIGTNWLMLSYLCGSVINRLSLPLLAKVLLAAGLMTLLDFVIEPIAIRLDFWQWQAGAIPLQNYLAWYGISALLFFLFYKLPFRKENSLAPLLLVLQFLFFGLNSLIHAFN</sequence>
<feature type="transmembrane region" description="Helical" evidence="1">
    <location>
        <begin position="119"/>
        <end position="140"/>
    </location>
</feature>
<evidence type="ECO:0008006" key="4">
    <source>
        <dbReference type="Google" id="ProtNLM"/>
    </source>
</evidence>